<dbReference type="Gene3D" id="1.20.5.440">
    <property type="entry name" value="ATP synthase delta/epsilon subunit, C-terminal domain"/>
    <property type="match status" value="1"/>
</dbReference>
<keyword evidence="8" id="KW-1185">Reference proteome</keyword>
<dbReference type="GO" id="GO:0016702">
    <property type="term" value="F:oxidoreductase activity, acting on single donors with incorporation of molecular oxygen, incorporation of two atoms of oxygen"/>
    <property type="evidence" value="ECO:0007669"/>
    <property type="project" value="InterPro"/>
</dbReference>
<keyword evidence="4" id="KW-0560">Oxidoreductase</keyword>
<sequence length="186" mass="20722">MVRFDDFIQAFTQLIEQPDCDEPRLFSQGKQLLSELVSQDDWLPAEFTRASAQRYQQYLLHCDPQQRFSVVSFVWGPGQVSPIHDHTVWGMIGVLRGAEICEEFERDPASGRLSASGRHRLLPGDIDLVSPRVGDIHRVSNALSDLPTVSIHIYGADIGNLERHVYAADTGAIQPFVSGYSNPGDS</sequence>
<dbReference type="Pfam" id="PF05995">
    <property type="entry name" value="CDO_I"/>
    <property type="match status" value="1"/>
</dbReference>
<organism evidence="7 8">
    <name type="scientific">Pseudomonas pohangensis</name>
    <dbReference type="NCBI Taxonomy" id="364197"/>
    <lineage>
        <taxon>Bacteria</taxon>
        <taxon>Pseudomonadati</taxon>
        <taxon>Pseudomonadota</taxon>
        <taxon>Gammaproteobacteria</taxon>
        <taxon>Pseudomonadales</taxon>
        <taxon>Pseudomonadaceae</taxon>
        <taxon>Pseudomonas</taxon>
    </lineage>
</organism>
<dbReference type="AlphaFoldDB" id="A0A1H2GF34"/>
<evidence type="ECO:0000256" key="1">
    <source>
        <dbReference type="ARBA" id="ARBA00006622"/>
    </source>
</evidence>
<keyword evidence="3" id="KW-0223">Dioxygenase</keyword>
<comment type="similarity">
    <text evidence="1">Belongs to the cysteine dioxygenase family.</text>
</comment>
<feature type="binding site" evidence="6">
    <location>
        <position position="84"/>
    </location>
    <ligand>
        <name>Fe cation</name>
        <dbReference type="ChEBI" id="CHEBI:24875"/>
        <note>catalytic</note>
    </ligand>
</feature>
<dbReference type="PANTHER" id="PTHR12918">
    <property type="entry name" value="CYSTEINE DIOXYGENASE"/>
    <property type="match status" value="1"/>
</dbReference>
<proteinExistence type="inferred from homology"/>
<evidence type="ECO:0000256" key="2">
    <source>
        <dbReference type="ARBA" id="ARBA00022723"/>
    </source>
</evidence>
<keyword evidence="5 6" id="KW-0408">Iron</keyword>
<dbReference type="Proteomes" id="UP000243232">
    <property type="component" value="Chromosome I"/>
</dbReference>
<evidence type="ECO:0000313" key="7">
    <source>
        <dbReference type="EMBL" id="SDU18180.1"/>
    </source>
</evidence>
<dbReference type="RefSeq" id="WP_231975014.1">
    <property type="nucleotide sequence ID" value="NZ_LT629785.1"/>
</dbReference>
<gene>
    <name evidence="7" type="ORF">SAMN05216296_2250</name>
</gene>
<feature type="binding site" evidence="6">
    <location>
        <position position="86"/>
    </location>
    <ligand>
        <name>Fe cation</name>
        <dbReference type="ChEBI" id="CHEBI:24875"/>
        <note>catalytic</note>
    </ligand>
</feature>
<evidence type="ECO:0000256" key="4">
    <source>
        <dbReference type="ARBA" id="ARBA00023002"/>
    </source>
</evidence>
<reference evidence="8" key="1">
    <citation type="submission" date="2016-10" db="EMBL/GenBank/DDBJ databases">
        <authorList>
            <person name="Varghese N."/>
            <person name="Submissions S."/>
        </authorList>
    </citation>
    <scope>NUCLEOTIDE SEQUENCE [LARGE SCALE GENOMIC DNA]</scope>
    <source>
        <strain evidence="8">DSM 17875</strain>
    </source>
</reference>
<dbReference type="GO" id="GO:0008198">
    <property type="term" value="F:ferrous iron binding"/>
    <property type="evidence" value="ECO:0007669"/>
    <property type="project" value="TreeGrafter"/>
</dbReference>
<dbReference type="CDD" id="cd10548">
    <property type="entry name" value="cupin_CDO"/>
    <property type="match status" value="1"/>
</dbReference>
<evidence type="ECO:0000256" key="3">
    <source>
        <dbReference type="ARBA" id="ARBA00022964"/>
    </source>
</evidence>
<accession>A0A1H2GF34</accession>
<dbReference type="STRING" id="364197.SAMN05216296_2250"/>
<dbReference type="EMBL" id="LT629785">
    <property type="protein sequence ID" value="SDU18180.1"/>
    <property type="molecule type" value="Genomic_DNA"/>
</dbReference>
<evidence type="ECO:0000313" key="8">
    <source>
        <dbReference type="Proteomes" id="UP000243232"/>
    </source>
</evidence>
<name>A0A1H2GF34_9PSED</name>
<dbReference type="InterPro" id="IPR010300">
    <property type="entry name" value="CDO_1"/>
</dbReference>
<dbReference type="Gene3D" id="2.60.120.10">
    <property type="entry name" value="Jelly Rolls"/>
    <property type="match status" value="1"/>
</dbReference>
<evidence type="ECO:0000256" key="5">
    <source>
        <dbReference type="ARBA" id="ARBA00023004"/>
    </source>
</evidence>
<dbReference type="InterPro" id="IPR014710">
    <property type="entry name" value="RmlC-like_jellyroll"/>
</dbReference>
<keyword evidence="2 6" id="KW-0479">Metal-binding</keyword>
<dbReference type="SUPFAM" id="SSF51182">
    <property type="entry name" value="RmlC-like cupins"/>
    <property type="match status" value="1"/>
</dbReference>
<dbReference type="PANTHER" id="PTHR12918:SF1">
    <property type="entry name" value="CYSTEINE DIOXYGENASE TYPE 1"/>
    <property type="match status" value="1"/>
</dbReference>
<dbReference type="InterPro" id="IPR011051">
    <property type="entry name" value="RmlC_Cupin_sf"/>
</dbReference>
<protein>
    <submittedName>
        <fullName evidence="7">Predicted metal-dependent enzyme of the double-stranded beta helix superfamily</fullName>
    </submittedName>
</protein>
<feature type="binding site" evidence="6">
    <location>
        <position position="137"/>
    </location>
    <ligand>
        <name>Fe cation</name>
        <dbReference type="ChEBI" id="CHEBI:24875"/>
        <note>catalytic</note>
    </ligand>
</feature>
<evidence type="ECO:0000256" key="6">
    <source>
        <dbReference type="PIRSR" id="PIRSR610300-51"/>
    </source>
</evidence>